<keyword evidence="1" id="KW-0812">Transmembrane</keyword>
<evidence type="ECO:0000259" key="2">
    <source>
        <dbReference type="PROSITE" id="PS50965"/>
    </source>
</evidence>
<keyword evidence="1" id="KW-0472">Membrane</keyword>
<name>T1AJ19_9ZZZZ</name>
<dbReference type="AlphaFoldDB" id="T1AJ19"/>
<feature type="transmembrane region" description="Helical" evidence="1">
    <location>
        <begin position="44"/>
        <end position="63"/>
    </location>
</feature>
<reference evidence="3" key="1">
    <citation type="submission" date="2013-08" db="EMBL/GenBank/DDBJ databases">
        <authorList>
            <person name="Mendez C."/>
            <person name="Richter M."/>
            <person name="Ferrer M."/>
            <person name="Sanchez J."/>
        </authorList>
    </citation>
    <scope>NUCLEOTIDE SEQUENCE</scope>
</reference>
<protein>
    <submittedName>
        <fullName evidence="3">NERD domain protein</fullName>
    </submittedName>
</protein>
<reference evidence="3" key="2">
    <citation type="journal article" date="2014" name="ISME J.">
        <title>Microbial stratification in low pH oxic and suboxic macroscopic growths along an acid mine drainage.</title>
        <authorList>
            <person name="Mendez-Garcia C."/>
            <person name="Mesa V."/>
            <person name="Sprenger R.R."/>
            <person name="Richter M."/>
            <person name="Diez M.S."/>
            <person name="Solano J."/>
            <person name="Bargiela R."/>
            <person name="Golyshina O.V."/>
            <person name="Manteca A."/>
            <person name="Ramos J.L."/>
            <person name="Gallego J.R."/>
            <person name="Llorente I."/>
            <person name="Martins Dos Santos V.A."/>
            <person name="Jensen O.N."/>
            <person name="Pelaez A.I."/>
            <person name="Sanchez J."/>
            <person name="Ferrer M."/>
        </authorList>
    </citation>
    <scope>NUCLEOTIDE SEQUENCE</scope>
</reference>
<evidence type="ECO:0000313" key="3">
    <source>
        <dbReference type="EMBL" id="EQD56513.1"/>
    </source>
</evidence>
<proteinExistence type="predicted"/>
<feature type="transmembrane region" description="Helical" evidence="1">
    <location>
        <begin position="20"/>
        <end position="38"/>
    </location>
</feature>
<dbReference type="PROSITE" id="PS50965">
    <property type="entry name" value="NERD"/>
    <property type="match status" value="1"/>
</dbReference>
<organism evidence="3">
    <name type="scientific">mine drainage metagenome</name>
    <dbReference type="NCBI Taxonomy" id="410659"/>
    <lineage>
        <taxon>unclassified sequences</taxon>
        <taxon>metagenomes</taxon>
        <taxon>ecological metagenomes</taxon>
    </lineage>
</organism>
<keyword evidence="1" id="KW-1133">Transmembrane helix</keyword>
<dbReference type="Pfam" id="PF08378">
    <property type="entry name" value="NERD"/>
    <property type="match status" value="1"/>
</dbReference>
<gene>
    <name evidence="3" type="ORF">B1A_11500</name>
</gene>
<evidence type="ECO:0000256" key="1">
    <source>
        <dbReference type="SAM" id="Phobius"/>
    </source>
</evidence>
<dbReference type="InterPro" id="IPR011528">
    <property type="entry name" value="NERD"/>
</dbReference>
<sequence length="234" mass="25577">MQSVHRPEGQQHIRALRISLIAVLVLGLMAFVSGMLWLRWPFGIQIAALLVAMAALSGLRMTAARAAGARGERKALTRIAGLPDTYRVFNNVLVPSSRGRPRELDCVIVGPNGIFVIEVKANRGEIQGGVNDAQWRARKVGRRGAVYYSTFGNPIRQVRGATATLAEHLRGQGVKTWVQAILCFTNDNARLRFNGVRDVIVARPETLSAMIQKFQPKRASSGQDQAENAIAALL</sequence>
<feature type="domain" description="NERD" evidence="2">
    <location>
        <begin position="67"/>
        <end position="188"/>
    </location>
</feature>
<feature type="non-terminal residue" evidence="3">
    <location>
        <position position="234"/>
    </location>
</feature>
<accession>T1AJ19</accession>
<comment type="caution">
    <text evidence="3">The sequence shown here is derived from an EMBL/GenBank/DDBJ whole genome shotgun (WGS) entry which is preliminary data.</text>
</comment>
<dbReference type="EMBL" id="AUZX01008233">
    <property type="protein sequence ID" value="EQD56513.1"/>
    <property type="molecule type" value="Genomic_DNA"/>
</dbReference>